<evidence type="ECO:0000256" key="1">
    <source>
        <dbReference type="ARBA" id="ARBA00004370"/>
    </source>
</evidence>
<keyword evidence="5" id="KW-0472">Membrane</keyword>
<feature type="region of interest" description="Disordered" evidence="6">
    <location>
        <begin position="399"/>
        <end position="485"/>
    </location>
</feature>
<gene>
    <name evidence="8" type="ORF">PoB_000954900</name>
</gene>
<keyword evidence="9" id="KW-1185">Reference proteome</keyword>
<comment type="caution">
    <text evidence="8">The sequence shown here is derived from an EMBL/GenBank/DDBJ whole genome shotgun (WGS) entry which is preliminary data.</text>
</comment>
<dbReference type="GO" id="GO:0007165">
    <property type="term" value="P:signal transduction"/>
    <property type="evidence" value="ECO:0007669"/>
    <property type="project" value="InterPro"/>
</dbReference>
<organism evidence="8 9">
    <name type="scientific">Plakobranchus ocellatus</name>
    <dbReference type="NCBI Taxonomy" id="259542"/>
    <lineage>
        <taxon>Eukaryota</taxon>
        <taxon>Metazoa</taxon>
        <taxon>Spiralia</taxon>
        <taxon>Lophotrochozoa</taxon>
        <taxon>Mollusca</taxon>
        <taxon>Gastropoda</taxon>
        <taxon>Heterobranchia</taxon>
        <taxon>Euthyneura</taxon>
        <taxon>Panpulmonata</taxon>
        <taxon>Sacoglossa</taxon>
        <taxon>Placobranchoidea</taxon>
        <taxon>Plakobranchidae</taxon>
        <taxon>Plakobranchus</taxon>
    </lineage>
</organism>
<dbReference type="PROSITE" id="PS50104">
    <property type="entry name" value="TIR"/>
    <property type="match status" value="1"/>
</dbReference>
<keyword evidence="2" id="KW-0812">Transmembrane</keyword>
<dbReference type="GO" id="GO:0038023">
    <property type="term" value="F:signaling receptor activity"/>
    <property type="evidence" value="ECO:0007669"/>
    <property type="project" value="TreeGrafter"/>
</dbReference>
<dbReference type="AlphaFoldDB" id="A0AAV3YLM8"/>
<evidence type="ECO:0000313" key="9">
    <source>
        <dbReference type="Proteomes" id="UP000735302"/>
    </source>
</evidence>
<sequence length="521" mass="58627">MPKRYFAKYYQRELRKETPSMHRKSLLSFDDKDYDAFVSYKSSPRDERFVLQHLYPKLEEEFGFKLCLHFRDFPPGEPIANNIIQAVERSRRTILILSPSYVSSEWCRLEYQKAQHEMLKMRHKIIPVVLEDVRKMPEMDKALRTIIDTVTYVEWPGDCDKNINKSLGKSVSDRTEANIERFWKLLTCSMPKKRKQEFADGYHRSVSRTSDDLPLTAVGAAVMKNAISSMLPLPKQPSKSCFNSVVDSLSVMNDIRDSCSDANESYSVKSNGFSPPPSINLQTNGARDSPCGMLSTVTKINSGEVRFYSQFPSPEELTLFTGNSACSVSRQHIPCKQRPTATHPRIANNNIPISNLTQAVSSESRHHHAKERTAPFNSGIIRAVNEDANCNGHYNLDLPSFDRDSVKGKGSSRGYRSPNRLARHFNTTNIDGVSGASTDSGNASSGDGSSCKSIDSSAGEMIEDAPNKRGHHKPTGYRHRNGLSSDDHIVEIRSIENKVVVTQRPRTLVQNSNQYEPKSIN</sequence>
<dbReference type="EMBL" id="BLXT01001085">
    <property type="protein sequence ID" value="GFN83043.1"/>
    <property type="molecule type" value="Genomic_DNA"/>
</dbReference>
<reference evidence="8 9" key="1">
    <citation type="journal article" date="2021" name="Elife">
        <title>Chloroplast acquisition without the gene transfer in kleptoplastic sea slugs, Plakobranchus ocellatus.</title>
        <authorList>
            <person name="Maeda T."/>
            <person name="Takahashi S."/>
            <person name="Yoshida T."/>
            <person name="Shimamura S."/>
            <person name="Takaki Y."/>
            <person name="Nagai Y."/>
            <person name="Toyoda A."/>
            <person name="Suzuki Y."/>
            <person name="Arimoto A."/>
            <person name="Ishii H."/>
            <person name="Satoh N."/>
            <person name="Nishiyama T."/>
            <person name="Hasebe M."/>
            <person name="Maruyama T."/>
            <person name="Minagawa J."/>
            <person name="Obokata J."/>
            <person name="Shigenobu S."/>
        </authorList>
    </citation>
    <scope>NUCLEOTIDE SEQUENCE [LARGE SCALE GENOMIC DNA]</scope>
</reference>
<keyword evidence="8" id="KW-0675">Receptor</keyword>
<feature type="compositionally biased region" description="Low complexity" evidence="6">
    <location>
        <begin position="434"/>
        <end position="450"/>
    </location>
</feature>
<dbReference type="GO" id="GO:0005886">
    <property type="term" value="C:plasma membrane"/>
    <property type="evidence" value="ECO:0007669"/>
    <property type="project" value="TreeGrafter"/>
</dbReference>
<dbReference type="Proteomes" id="UP000735302">
    <property type="component" value="Unassembled WGS sequence"/>
</dbReference>
<keyword evidence="3" id="KW-0732">Signal</keyword>
<evidence type="ECO:0000256" key="6">
    <source>
        <dbReference type="SAM" id="MobiDB-lite"/>
    </source>
</evidence>
<dbReference type="PANTHER" id="PTHR24365:SF541">
    <property type="entry name" value="PROTEIN TOLL-RELATED"/>
    <property type="match status" value="1"/>
</dbReference>
<dbReference type="PANTHER" id="PTHR24365">
    <property type="entry name" value="TOLL-LIKE RECEPTOR"/>
    <property type="match status" value="1"/>
</dbReference>
<evidence type="ECO:0000256" key="2">
    <source>
        <dbReference type="ARBA" id="ARBA00022692"/>
    </source>
</evidence>
<dbReference type="InterPro" id="IPR035897">
    <property type="entry name" value="Toll_tir_struct_dom_sf"/>
</dbReference>
<evidence type="ECO:0000256" key="3">
    <source>
        <dbReference type="ARBA" id="ARBA00022729"/>
    </source>
</evidence>
<evidence type="ECO:0000256" key="4">
    <source>
        <dbReference type="ARBA" id="ARBA00022989"/>
    </source>
</evidence>
<proteinExistence type="predicted"/>
<evidence type="ECO:0000256" key="5">
    <source>
        <dbReference type="ARBA" id="ARBA00023136"/>
    </source>
</evidence>
<dbReference type="PRINTS" id="PR01537">
    <property type="entry name" value="INTRLKN1R1F"/>
</dbReference>
<dbReference type="SUPFAM" id="SSF52200">
    <property type="entry name" value="Toll/Interleukin receptor TIR domain"/>
    <property type="match status" value="1"/>
</dbReference>
<evidence type="ECO:0000259" key="7">
    <source>
        <dbReference type="PROSITE" id="PS50104"/>
    </source>
</evidence>
<accession>A0AAV3YLM8</accession>
<dbReference type="Gene3D" id="3.40.50.10140">
    <property type="entry name" value="Toll/interleukin-1 receptor homology (TIR) domain"/>
    <property type="match status" value="1"/>
</dbReference>
<keyword evidence="4" id="KW-1133">Transmembrane helix</keyword>
<dbReference type="InterPro" id="IPR000157">
    <property type="entry name" value="TIR_dom"/>
</dbReference>
<evidence type="ECO:0000313" key="8">
    <source>
        <dbReference type="EMBL" id="GFN83043.1"/>
    </source>
</evidence>
<dbReference type="SMART" id="SM00255">
    <property type="entry name" value="TIR"/>
    <property type="match status" value="1"/>
</dbReference>
<feature type="compositionally biased region" description="Basic residues" evidence="6">
    <location>
        <begin position="468"/>
        <end position="481"/>
    </location>
</feature>
<comment type="subcellular location">
    <subcellularLocation>
        <location evidence="1">Membrane</location>
    </subcellularLocation>
</comment>
<feature type="domain" description="TIR" evidence="7">
    <location>
        <begin position="32"/>
        <end position="171"/>
    </location>
</feature>
<dbReference type="Pfam" id="PF01582">
    <property type="entry name" value="TIR"/>
    <property type="match status" value="1"/>
</dbReference>
<protein>
    <submittedName>
        <fullName evidence="8">Toll-like receptor 2</fullName>
    </submittedName>
</protein>
<name>A0AAV3YLM8_9GAST</name>